<dbReference type="Proteomes" id="UP000306393">
    <property type="component" value="Unassembled WGS sequence"/>
</dbReference>
<proteinExistence type="predicted"/>
<evidence type="ECO:0000313" key="4">
    <source>
        <dbReference type="Proteomes" id="UP000661012"/>
    </source>
</evidence>
<name>A0A4U3F7N2_9GAMM</name>
<dbReference type="AlphaFoldDB" id="A0A4U3F7N2"/>
<evidence type="ECO:0000313" key="3">
    <source>
        <dbReference type="Proteomes" id="UP000306393"/>
    </source>
</evidence>
<gene>
    <name evidence="2" type="ORF">EpCFBP13511_14845</name>
    <name evidence="1" type="ORF">IFT93_14305</name>
</gene>
<reference evidence="1 4" key="2">
    <citation type="journal article" date="2020" name="FEMS Microbiol. Ecol.">
        <title>Temporal dynamics of bacterial communities during seed development and maturation.</title>
        <authorList>
            <person name="Chesneau G."/>
            <person name="Torres-Cortes G."/>
            <person name="Briand M."/>
            <person name="Darrasse A."/>
            <person name="Preveaux A."/>
            <person name="Marais C."/>
            <person name="Jacques M.A."/>
            <person name="Shade A."/>
            <person name="Barret M."/>
        </authorList>
    </citation>
    <scope>NUCLEOTIDE SEQUENCE [LARGE SCALE GENOMIC DNA]</scope>
    <source>
        <strain evidence="1 4">CFBP13732</strain>
    </source>
</reference>
<keyword evidence="4" id="KW-1185">Reference proteome</keyword>
<dbReference type="Proteomes" id="UP000661012">
    <property type="component" value="Unassembled WGS sequence"/>
</dbReference>
<reference evidence="2 3" key="1">
    <citation type="journal article" date="2019" name="Sci. Rep.">
        <title>Differences in resource use lead to coexistence of seed-transmitted microbial populations.</title>
        <authorList>
            <person name="Torres-Cortes G."/>
            <person name="Garcia B.J."/>
            <person name="Compant S."/>
            <person name="Rezki S."/>
            <person name="Jones P."/>
            <person name="Preveaux A."/>
            <person name="Briand M."/>
            <person name="Roulet A."/>
            <person name="Bouchez O."/>
            <person name="Jacobson D."/>
            <person name="Barret M."/>
        </authorList>
    </citation>
    <scope>NUCLEOTIDE SEQUENCE [LARGE SCALE GENOMIC DNA]</scope>
    <source>
        <strain evidence="2 3">CFBP13511</strain>
    </source>
</reference>
<dbReference type="EMBL" id="JACYNN010000010">
    <property type="protein sequence ID" value="MBD8107572.1"/>
    <property type="molecule type" value="Genomic_DNA"/>
</dbReference>
<organism evidence="2 3">
    <name type="scientific">Erwinia persicina</name>
    <dbReference type="NCBI Taxonomy" id="55211"/>
    <lineage>
        <taxon>Bacteria</taxon>
        <taxon>Pseudomonadati</taxon>
        <taxon>Pseudomonadota</taxon>
        <taxon>Gammaproteobacteria</taxon>
        <taxon>Enterobacterales</taxon>
        <taxon>Erwiniaceae</taxon>
        <taxon>Erwinia</taxon>
    </lineage>
</organism>
<dbReference type="EMBL" id="QGAC01000014">
    <property type="protein sequence ID" value="TKJ88706.1"/>
    <property type="molecule type" value="Genomic_DNA"/>
</dbReference>
<sequence length="73" mass="8159">MPTRLPQGGKPRKYIDSNHVFILIANAKDPDAEAKKILNTAKIANQRGNTDYAKMLRHGVNLYRAKKLVEANA</sequence>
<accession>A0A4U3F7N2</accession>
<evidence type="ECO:0000313" key="2">
    <source>
        <dbReference type="EMBL" id="TKJ88706.1"/>
    </source>
</evidence>
<dbReference type="RefSeq" id="WP_137269554.1">
    <property type="nucleotide sequence ID" value="NZ_JACYNM010000010.1"/>
</dbReference>
<comment type="caution">
    <text evidence="2">The sequence shown here is derived from an EMBL/GenBank/DDBJ whole genome shotgun (WGS) entry which is preliminary data.</text>
</comment>
<protein>
    <submittedName>
        <fullName evidence="2">Uncharacterized protein</fullName>
    </submittedName>
</protein>
<evidence type="ECO:0000313" key="1">
    <source>
        <dbReference type="EMBL" id="MBD8107572.1"/>
    </source>
</evidence>